<dbReference type="RefSeq" id="WP_007546449.1">
    <property type="nucleotide sequence ID" value="NZ_KQ130610.1"/>
</dbReference>
<dbReference type="Proteomes" id="UP000052258">
    <property type="component" value="Unassembled WGS sequence"/>
</dbReference>
<evidence type="ECO:0000256" key="4">
    <source>
        <dbReference type="ARBA" id="ARBA00022618"/>
    </source>
</evidence>
<keyword evidence="12" id="KW-1185">Reference proteome</keyword>
<dbReference type="PATRIC" id="fig|1430899.3.peg.304"/>
<comment type="caution">
    <text evidence="11">The sequence shown here is derived from an EMBL/GenBank/DDBJ whole genome shotgun (WGS) entry which is preliminary data.</text>
</comment>
<accession>A0A0J8GJT7</accession>
<dbReference type="EMBL" id="AZHO01000004">
    <property type="protein sequence ID" value="KMT61234.1"/>
    <property type="molecule type" value="Genomic_DNA"/>
</dbReference>
<evidence type="ECO:0000256" key="10">
    <source>
        <dbReference type="SAM" id="Coils"/>
    </source>
</evidence>
<evidence type="ECO:0000256" key="6">
    <source>
        <dbReference type="ARBA" id="ARBA00023306"/>
    </source>
</evidence>
<reference evidence="11 12" key="1">
    <citation type="journal article" date="2015" name="Genome Biol. Evol.">
        <title>Comparative Genomics of Listeria Sensu Lato: Genus-Wide Differences in Evolutionary Dynamics and the Progressive Gain of Complex, Potentially Pathogenicity-Related Traits through Lateral Gene Transfer.</title>
        <authorList>
            <person name="Chiara M."/>
            <person name="Caruso M."/>
            <person name="D'Erchia A.M."/>
            <person name="Manzari C."/>
            <person name="Fraccalvieri R."/>
            <person name="Goffredo E."/>
            <person name="Latorre L."/>
            <person name="Miccolupo A."/>
            <person name="Padalino I."/>
            <person name="Santagada G."/>
            <person name="Chiocco D."/>
            <person name="Pesole G."/>
            <person name="Horner D.S."/>
            <person name="Parisi A."/>
        </authorList>
    </citation>
    <scope>NUCLEOTIDE SEQUENCE [LARGE SCALE GENOMIC DNA]</scope>
    <source>
        <strain evidence="11 12">1991</strain>
    </source>
</reference>
<gene>
    <name evidence="11" type="ORF">X560_0301</name>
</gene>
<dbReference type="PANTHER" id="PTHR34981:SF1">
    <property type="entry name" value="CELL DIVISION PROTEIN ZAPA"/>
    <property type="match status" value="1"/>
</dbReference>
<evidence type="ECO:0000256" key="5">
    <source>
        <dbReference type="ARBA" id="ARBA00023210"/>
    </source>
</evidence>
<keyword evidence="6" id="KW-0131">Cell cycle</keyword>
<dbReference type="GO" id="GO:0005829">
    <property type="term" value="C:cytosol"/>
    <property type="evidence" value="ECO:0007669"/>
    <property type="project" value="TreeGrafter"/>
</dbReference>
<dbReference type="GO" id="GO:0030428">
    <property type="term" value="C:cell septum"/>
    <property type="evidence" value="ECO:0007669"/>
    <property type="project" value="TreeGrafter"/>
</dbReference>
<evidence type="ECO:0000256" key="2">
    <source>
        <dbReference type="ARBA" id="ARBA00015195"/>
    </source>
</evidence>
<evidence type="ECO:0000256" key="9">
    <source>
        <dbReference type="ARBA" id="ARBA00033158"/>
    </source>
</evidence>
<dbReference type="SUPFAM" id="SSF102829">
    <property type="entry name" value="Cell division protein ZapA-like"/>
    <property type="match status" value="1"/>
</dbReference>
<dbReference type="Gene3D" id="6.10.250.790">
    <property type="match status" value="1"/>
</dbReference>
<evidence type="ECO:0000256" key="7">
    <source>
        <dbReference type="ARBA" id="ARBA00024910"/>
    </source>
</evidence>
<evidence type="ECO:0000256" key="1">
    <source>
        <dbReference type="ARBA" id="ARBA00004496"/>
    </source>
</evidence>
<proteinExistence type="predicted"/>
<dbReference type="GO" id="GO:0043093">
    <property type="term" value="P:FtsZ-dependent cytokinesis"/>
    <property type="evidence" value="ECO:0007669"/>
    <property type="project" value="TreeGrafter"/>
</dbReference>
<dbReference type="PANTHER" id="PTHR34981">
    <property type="entry name" value="CELL DIVISION PROTEIN ZAPA"/>
    <property type="match status" value="1"/>
</dbReference>
<comment type="subunit">
    <text evidence="8">Homodimer. Interacts with FtsZ.</text>
</comment>
<keyword evidence="5" id="KW-0717">Septation</keyword>
<keyword evidence="4" id="KW-0132">Cell division</keyword>
<keyword evidence="10" id="KW-0175">Coiled coil</keyword>
<dbReference type="GO" id="GO:0000917">
    <property type="term" value="P:division septum assembly"/>
    <property type="evidence" value="ECO:0007669"/>
    <property type="project" value="UniProtKB-KW"/>
</dbReference>
<dbReference type="GO" id="GO:0000921">
    <property type="term" value="P:septin ring assembly"/>
    <property type="evidence" value="ECO:0007669"/>
    <property type="project" value="TreeGrafter"/>
</dbReference>
<evidence type="ECO:0000256" key="3">
    <source>
        <dbReference type="ARBA" id="ARBA00022490"/>
    </source>
</evidence>
<dbReference type="OrthoDB" id="9808604at2"/>
<dbReference type="InterPro" id="IPR007838">
    <property type="entry name" value="Cell_div_ZapA-like"/>
</dbReference>
<comment type="function">
    <text evidence="7">Activator of cell division through the inhibition of FtsZ GTPase activity, therefore promoting FtsZ assembly into bundles of protofilaments necessary for the formation of the division Z ring. It is recruited early at mid-cell but it is not essential for cell division.</text>
</comment>
<sequence>MAENEKNRITTTIYGRDYTIIGSEPAEHLRHVAHLVDTKMHEISAQNRALDSGRLAVLTAVNATHDYLLLEEKYNALKDELARYKGRDV</sequence>
<protein>
    <recommendedName>
        <fullName evidence="2">Cell division protein ZapA</fullName>
    </recommendedName>
    <alternativeName>
        <fullName evidence="9">Z ring-associated protein ZapA</fullName>
    </alternativeName>
</protein>
<name>A0A0J8GJT7_9LIST</name>
<evidence type="ECO:0000256" key="8">
    <source>
        <dbReference type="ARBA" id="ARBA00026068"/>
    </source>
</evidence>
<feature type="coiled-coil region" evidence="10">
    <location>
        <begin position="60"/>
        <end position="87"/>
    </location>
</feature>
<dbReference type="InterPro" id="IPR053712">
    <property type="entry name" value="Bac_CellDiv_Activator"/>
</dbReference>
<dbReference type="GO" id="GO:0032153">
    <property type="term" value="C:cell division site"/>
    <property type="evidence" value="ECO:0007669"/>
    <property type="project" value="TreeGrafter"/>
</dbReference>
<evidence type="ECO:0000313" key="12">
    <source>
        <dbReference type="Proteomes" id="UP000052258"/>
    </source>
</evidence>
<keyword evidence="3" id="KW-0963">Cytoplasm</keyword>
<dbReference type="AlphaFoldDB" id="A0A0J8GJT7"/>
<dbReference type="NCBIfam" id="NF010724">
    <property type="entry name" value="PRK14126.1"/>
    <property type="match status" value="1"/>
</dbReference>
<organism evidence="11 12">
    <name type="scientific">Listeria fleischmannii 1991</name>
    <dbReference type="NCBI Taxonomy" id="1430899"/>
    <lineage>
        <taxon>Bacteria</taxon>
        <taxon>Bacillati</taxon>
        <taxon>Bacillota</taxon>
        <taxon>Bacilli</taxon>
        <taxon>Bacillales</taxon>
        <taxon>Listeriaceae</taxon>
        <taxon>Listeria</taxon>
    </lineage>
</organism>
<dbReference type="Pfam" id="PF05164">
    <property type="entry name" value="ZapA"/>
    <property type="match status" value="1"/>
</dbReference>
<comment type="subcellular location">
    <subcellularLocation>
        <location evidence="1">Cytoplasm</location>
    </subcellularLocation>
</comment>
<dbReference type="InterPro" id="IPR036192">
    <property type="entry name" value="Cell_div_ZapA-like_sf"/>
</dbReference>
<evidence type="ECO:0000313" key="11">
    <source>
        <dbReference type="EMBL" id="KMT61234.1"/>
    </source>
</evidence>